<keyword evidence="8" id="KW-0378">Hydrolase</keyword>
<dbReference type="InterPro" id="IPR043128">
    <property type="entry name" value="Rev_trsase/Diguanyl_cyclase"/>
</dbReference>
<dbReference type="InterPro" id="IPR000477">
    <property type="entry name" value="RT_dom"/>
</dbReference>
<evidence type="ECO:0000256" key="9">
    <source>
        <dbReference type="ARBA" id="ARBA00022842"/>
    </source>
</evidence>
<keyword evidence="2" id="KW-0808">Transferase</keyword>
<keyword evidence="7" id="KW-0255">Endonuclease</keyword>
<name>A0AAQ3TUG9_PASNO</name>
<evidence type="ECO:0000256" key="5">
    <source>
        <dbReference type="ARBA" id="ARBA00022723"/>
    </source>
</evidence>
<feature type="domain" description="Reverse transcriptase" evidence="16">
    <location>
        <begin position="115"/>
        <end position="296"/>
    </location>
</feature>
<dbReference type="Pfam" id="PF00078">
    <property type="entry name" value="RVT_1"/>
    <property type="match status" value="2"/>
</dbReference>
<evidence type="ECO:0000259" key="17">
    <source>
        <dbReference type="PROSITE" id="PS50994"/>
    </source>
</evidence>
<dbReference type="Pfam" id="PF24626">
    <property type="entry name" value="SH3_Tf2-1"/>
    <property type="match status" value="1"/>
</dbReference>
<dbReference type="Proteomes" id="UP001341281">
    <property type="component" value="Chromosome 06"/>
</dbReference>
<dbReference type="InterPro" id="IPR036397">
    <property type="entry name" value="RNaseH_sf"/>
</dbReference>
<keyword evidence="11" id="KW-0695">RNA-directed DNA polymerase</keyword>
<evidence type="ECO:0000313" key="19">
    <source>
        <dbReference type="Proteomes" id="UP001341281"/>
    </source>
</evidence>
<dbReference type="GO" id="GO:0006310">
    <property type="term" value="P:DNA recombination"/>
    <property type="evidence" value="ECO:0007669"/>
    <property type="project" value="UniProtKB-KW"/>
</dbReference>
<dbReference type="PANTHER" id="PTHR37984:SF5">
    <property type="entry name" value="PROTEIN NYNRIN-LIKE"/>
    <property type="match status" value="1"/>
</dbReference>
<dbReference type="Gene3D" id="3.10.10.10">
    <property type="entry name" value="HIV Type 1 Reverse Transcriptase, subunit A, domain 1"/>
    <property type="match status" value="2"/>
</dbReference>
<dbReference type="SUPFAM" id="SSF56672">
    <property type="entry name" value="DNA/RNA polymerases"/>
    <property type="match status" value="2"/>
</dbReference>
<evidence type="ECO:0000256" key="6">
    <source>
        <dbReference type="ARBA" id="ARBA00022750"/>
    </source>
</evidence>
<dbReference type="CDD" id="cd09274">
    <property type="entry name" value="RNase_HI_RT_Ty3"/>
    <property type="match status" value="1"/>
</dbReference>
<feature type="domain" description="Integrase catalytic" evidence="17">
    <location>
        <begin position="1276"/>
        <end position="1459"/>
    </location>
</feature>
<organism evidence="18 19">
    <name type="scientific">Paspalum notatum var. saurae</name>
    <dbReference type="NCBI Taxonomy" id="547442"/>
    <lineage>
        <taxon>Eukaryota</taxon>
        <taxon>Viridiplantae</taxon>
        <taxon>Streptophyta</taxon>
        <taxon>Embryophyta</taxon>
        <taxon>Tracheophyta</taxon>
        <taxon>Spermatophyta</taxon>
        <taxon>Magnoliopsida</taxon>
        <taxon>Liliopsida</taxon>
        <taxon>Poales</taxon>
        <taxon>Poaceae</taxon>
        <taxon>PACMAD clade</taxon>
        <taxon>Panicoideae</taxon>
        <taxon>Andropogonodae</taxon>
        <taxon>Paspaleae</taxon>
        <taxon>Paspalinae</taxon>
        <taxon>Paspalum</taxon>
    </lineage>
</organism>
<dbReference type="InterPro" id="IPR050951">
    <property type="entry name" value="Retrovirus_Pol_polyprotein"/>
</dbReference>
<dbReference type="InterPro" id="IPR005162">
    <property type="entry name" value="Retrotrans_gag_dom"/>
</dbReference>
<evidence type="ECO:0000256" key="14">
    <source>
        <dbReference type="ARBA" id="ARBA00023172"/>
    </source>
</evidence>
<keyword evidence="4" id="KW-0540">Nuclease</keyword>
<keyword evidence="6" id="KW-0064">Aspartyl protease</keyword>
<dbReference type="InterPro" id="IPR012337">
    <property type="entry name" value="RNaseH-like_sf"/>
</dbReference>
<dbReference type="GO" id="GO:0046872">
    <property type="term" value="F:metal ion binding"/>
    <property type="evidence" value="ECO:0007669"/>
    <property type="project" value="UniProtKB-KW"/>
</dbReference>
<dbReference type="FunFam" id="3.30.70.270:FF:000020">
    <property type="entry name" value="Transposon Tf2-6 polyprotein-like Protein"/>
    <property type="match status" value="2"/>
</dbReference>
<dbReference type="Pfam" id="PF17917">
    <property type="entry name" value="RT_RNaseH"/>
    <property type="match status" value="1"/>
</dbReference>
<dbReference type="GO" id="GO:0004519">
    <property type="term" value="F:endonuclease activity"/>
    <property type="evidence" value="ECO:0007669"/>
    <property type="project" value="UniProtKB-KW"/>
</dbReference>
<keyword evidence="3" id="KW-0548">Nucleotidyltransferase</keyword>
<dbReference type="CDD" id="cd00303">
    <property type="entry name" value="retropepsin_like"/>
    <property type="match status" value="1"/>
</dbReference>
<evidence type="ECO:0000256" key="13">
    <source>
        <dbReference type="ARBA" id="ARBA00023125"/>
    </source>
</evidence>
<evidence type="ECO:0000313" key="18">
    <source>
        <dbReference type="EMBL" id="WVZ79740.1"/>
    </source>
</evidence>
<dbReference type="Gene3D" id="1.10.340.70">
    <property type="match status" value="1"/>
</dbReference>
<evidence type="ECO:0000256" key="7">
    <source>
        <dbReference type="ARBA" id="ARBA00022759"/>
    </source>
</evidence>
<dbReference type="InterPro" id="IPR056924">
    <property type="entry name" value="SH3_Tf2-1"/>
</dbReference>
<dbReference type="GO" id="GO:0003964">
    <property type="term" value="F:RNA-directed DNA polymerase activity"/>
    <property type="evidence" value="ECO:0007669"/>
    <property type="project" value="UniProtKB-KW"/>
</dbReference>
<keyword evidence="13" id="KW-0238">DNA-binding</keyword>
<dbReference type="PROSITE" id="PS50878">
    <property type="entry name" value="RT_POL"/>
    <property type="match status" value="2"/>
</dbReference>
<keyword evidence="19" id="KW-1185">Reference proteome</keyword>
<sequence>MKVHWALKWLQIPVEGQTIQLQGLLPEGQQFPEGTIVQVFHMEPDSSALSEKSLSKVQPALVHSLLQEFASVFEVPTESCDHSIPLIAGAQPVNIRPYRYTPAMKNEIEKQVKDMLDSGVIQPSVSAFCSPVLLVKKDNSWRFCVDYRHLNALTMKTKYPVPVIDEFLDELGQASWFSSLDLRAGYHQVLLKPGEEFKTAFQTHSGHYEFRVMAFGLSGAPATFQCAMNTTLKPLLRKCVLVFFDDILVYSKSLEEHLVHLHLRQVLELLHKGQWKVKLSKCSFLQNSISYLGHVISQGGVATDPAKIEAIMSWPTPTNVKELRSFLGLAGYYRKFVKHFDIISRPLYDLLKKHALFIWTNDHEVAFQTLKQALSSAPFVGEEEQQFEGVEQQPQDQFEQGKLGDFLKGHPPTFSHATEPLQADDWLRAVERQLDIAQYNDRERVLYGSRQLRGAALDWWESYKVQDRKAFTWAQFRENFCNHHVPAGLMKMKKKEFLSLKQGSMSVTEDRDKFLQLARYATAEVAEDREKQEYFLEGFDDELQYQLMNHTFPSFHQLVDRALFTERKRQDIKERKRNIDISPMKRPMVISSPGGKINTDLICSRVSIVIRGVEFYTKLIAMDLVDIDVILGMETLKKRTVHLTASDGQGVEVNATSPSGYLHQMEVKPTDGIRVVHEFPDVFPDELPGMPPDRDVEFLIELLPGTAPIAKRQDRVAPKEQELIKENIDELLGKGFIRPSSSPWAFPVLFVDKKDGSRRMCVDYRALNDVTIKNKYPLPRIDDLFDQLQGACVFSKIDLRSDYHQMKIRPSDIPKTAFNTKFGLYEYTVMSFGLTNAPAYFMNLMNKVFMEYHDKFVVVFIDDILIYSKTEEEHEERLRLVLQKLREHKLYAKLSKCEFWMDQVPFLGHIVSKGGIMVDPSKISSVMDWKVPEVVKEVRGFLGLAGYYRRFIESFSRIAKPMTSLLEKGVPFIWTKERQVAFDELKKRLTTAPVLTLRDLTKSFTVYCDASKEGLGCVLMQEGKVIAYASRQLRKHEVNYSTHDLELAAVVHALKIWRHYLFGNRCEIYTDHKSLKYVFTQNELNMRQRRWLELIKDYDLEIHYHPRKANVVADALSRKSYVNMAVAFQMPLELYAEFESLNLGFVHHTTVATFEAEPTLEQEIRKHQKTDKKIRQIREQIKVGKAPHFCEDEQGTVWYKNRICVLDVDSIKKLILSEAHDTAYSIHPGSTKMYHDLKERFWWYGMKRAVAEYVAVCDTCQCVKAEHQRPAGLLQPLNIPEWKWEEISMDFIVGLPRTQKGYNSIWVVVDRLTKVAHFIPVNTTYSGARLAELYISRIVCLHGVPKRIISDRGSQFTSRFLEQLHDSLDSKLRFGEKQVFGPDLIRDAEQQIKMVRENLRVAQSRQKSYADVRRRDLTFKVDDFVYLKVSPMRGIRRFNMKGKLAPRYIGPFKIVERKCEVAYKLELPSNLSGVHNVFHVSQLKKCLRVPEEQAPLEGLDVQEDLTYTEHPVKILETSERVTRNRRVKMCRVQWKHHTEDEATWEREEELRAAYPGLFASHL</sequence>
<dbReference type="PROSITE" id="PS50013">
    <property type="entry name" value="CHROMO_2"/>
    <property type="match status" value="1"/>
</dbReference>
<gene>
    <name evidence="18" type="ORF">U9M48_027284</name>
</gene>
<dbReference type="InterPro" id="IPR000953">
    <property type="entry name" value="Chromo/chromo_shadow_dom"/>
</dbReference>
<feature type="domain" description="Reverse transcriptase" evidence="16">
    <location>
        <begin position="732"/>
        <end position="911"/>
    </location>
</feature>
<dbReference type="Pfam" id="PF17921">
    <property type="entry name" value="Integrase_H2C2"/>
    <property type="match status" value="1"/>
</dbReference>
<dbReference type="Pfam" id="PF08284">
    <property type="entry name" value="RVP_2"/>
    <property type="match status" value="1"/>
</dbReference>
<dbReference type="InterPro" id="IPR001584">
    <property type="entry name" value="Integrase_cat-core"/>
</dbReference>
<dbReference type="InterPro" id="IPR041373">
    <property type="entry name" value="RT_RNaseH"/>
</dbReference>
<dbReference type="InterPro" id="IPR043502">
    <property type="entry name" value="DNA/RNA_pol_sf"/>
</dbReference>
<dbReference type="SUPFAM" id="SSF54160">
    <property type="entry name" value="Chromo domain-like"/>
    <property type="match status" value="1"/>
</dbReference>
<evidence type="ECO:0000256" key="3">
    <source>
        <dbReference type="ARBA" id="ARBA00022695"/>
    </source>
</evidence>
<dbReference type="Gene3D" id="3.30.70.270">
    <property type="match status" value="4"/>
</dbReference>
<dbReference type="InterPro" id="IPR016197">
    <property type="entry name" value="Chromo-like_dom_sf"/>
</dbReference>
<evidence type="ECO:0000256" key="12">
    <source>
        <dbReference type="ARBA" id="ARBA00022932"/>
    </source>
</evidence>
<evidence type="ECO:0000259" key="16">
    <source>
        <dbReference type="PROSITE" id="PS50878"/>
    </source>
</evidence>
<evidence type="ECO:0000256" key="11">
    <source>
        <dbReference type="ARBA" id="ARBA00022918"/>
    </source>
</evidence>
<protein>
    <recommendedName>
        <fullName evidence="20">Reverse transcriptase</fullName>
    </recommendedName>
</protein>
<evidence type="ECO:0000256" key="4">
    <source>
        <dbReference type="ARBA" id="ARBA00022722"/>
    </source>
</evidence>
<evidence type="ECO:0000256" key="2">
    <source>
        <dbReference type="ARBA" id="ARBA00022679"/>
    </source>
</evidence>
<dbReference type="InterPro" id="IPR041588">
    <property type="entry name" value="Integrase_H2C2"/>
</dbReference>
<dbReference type="GO" id="GO:0003887">
    <property type="term" value="F:DNA-directed DNA polymerase activity"/>
    <property type="evidence" value="ECO:0007669"/>
    <property type="project" value="UniProtKB-KW"/>
</dbReference>
<evidence type="ECO:0008006" key="20">
    <source>
        <dbReference type="Google" id="ProtNLM"/>
    </source>
</evidence>
<dbReference type="PANTHER" id="PTHR37984">
    <property type="entry name" value="PROTEIN CBG26694"/>
    <property type="match status" value="1"/>
</dbReference>
<dbReference type="CDD" id="cd01647">
    <property type="entry name" value="RT_LTR"/>
    <property type="match status" value="2"/>
</dbReference>
<keyword evidence="14" id="KW-0233">DNA recombination</keyword>
<keyword evidence="1" id="KW-0645">Protease</keyword>
<accession>A0AAQ3TUG9</accession>
<dbReference type="Pfam" id="PF03732">
    <property type="entry name" value="Retrotrans_gag"/>
    <property type="match status" value="1"/>
</dbReference>
<keyword evidence="9" id="KW-0460">Magnesium</keyword>
<reference evidence="18 19" key="1">
    <citation type="submission" date="2024-02" db="EMBL/GenBank/DDBJ databases">
        <title>High-quality chromosome-scale genome assembly of Pensacola bahiagrass (Paspalum notatum Flugge var. saurae).</title>
        <authorList>
            <person name="Vega J.M."/>
            <person name="Podio M."/>
            <person name="Orjuela J."/>
            <person name="Siena L.A."/>
            <person name="Pessino S.C."/>
            <person name="Combes M.C."/>
            <person name="Mariac C."/>
            <person name="Albertini E."/>
            <person name="Pupilli F."/>
            <person name="Ortiz J.P.A."/>
            <person name="Leblanc O."/>
        </authorList>
    </citation>
    <scope>NUCLEOTIDE SEQUENCE [LARGE SCALE GENOMIC DNA]</scope>
    <source>
        <strain evidence="18">R1</strain>
        <tissue evidence="18">Leaf</tissue>
    </source>
</reference>
<keyword evidence="12" id="KW-0239">DNA-directed DNA polymerase</keyword>
<dbReference type="Gene3D" id="3.30.420.10">
    <property type="entry name" value="Ribonuclease H-like superfamily/Ribonuclease H"/>
    <property type="match status" value="2"/>
</dbReference>
<dbReference type="GO" id="GO:0015074">
    <property type="term" value="P:DNA integration"/>
    <property type="evidence" value="ECO:0007669"/>
    <property type="project" value="UniProtKB-KW"/>
</dbReference>
<evidence type="ECO:0000256" key="8">
    <source>
        <dbReference type="ARBA" id="ARBA00022801"/>
    </source>
</evidence>
<proteinExistence type="predicted"/>
<dbReference type="FunFam" id="3.10.20.370:FF:000001">
    <property type="entry name" value="Retrovirus-related Pol polyprotein from transposon 17.6-like protein"/>
    <property type="match status" value="1"/>
</dbReference>
<evidence type="ECO:0000256" key="10">
    <source>
        <dbReference type="ARBA" id="ARBA00022908"/>
    </source>
</evidence>
<dbReference type="GO" id="GO:0004190">
    <property type="term" value="F:aspartic-type endopeptidase activity"/>
    <property type="evidence" value="ECO:0007669"/>
    <property type="project" value="UniProtKB-KW"/>
</dbReference>
<keyword evidence="10" id="KW-0229">DNA integration</keyword>
<dbReference type="SUPFAM" id="SSF53098">
    <property type="entry name" value="Ribonuclease H-like"/>
    <property type="match status" value="1"/>
</dbReference>
<evidence type="ECO:0000256" key="1">
    <source>
        <dbReference type="ARBA" id="ARBA00022670"/>
    </source>
</evidence>
<evidence type="ECO:0000259" key="15">
    <source>
        <dbReference type="PROSITE" id="PS50013"/>
    </source>
</evidence>
<feature type="domain" description="Chromo" evidence="15">
    <location>
        <begin position="1516"/>
        <end position="1562"/>
    </location>
</feature>
<dbReference type="GO" id="GO:0003677">
    <property type="term" value="F:DNA binding"/>
    <property type="evidence" value="ECO:0007669"/>
    <property type="project" value="UniProtKB-KW"/>
</dbReference>
<keyword evidence="5" id="KW-0479">Metal-binding</keyword>
<dbReference type="EMBL" id="CP144750">
    <property type="protein sequence ID" value="WVZ79740.1"/>
    <property type="molecule type" value="Genomic_DNA"/>
</dbReference>
<dbReference type="GO" id="GO:0006508">
    <property type="term" value="P:proteolysis"/>
    <property type="evidence" value="ECO:0007669"/>
    <property type="project" value="UniProtKB-KW"/>
</dbReference>
<dbReference type="FunFam" id="3.10.10.10:FF:000007">
    <property type="entry name" value="Retrovirus-related Pol polyprotein from transposon 17.6-like Protein"/>
    <property type="match status" value="1"/>
</dbReference>
<dbReference type="PROSITE" id="PS50994">
    <property type="entry name" value="INTEGRASE"/>
    <property type="match status" value="1"/>
</dbReference>